<dbReference type="Pfam" id="PF01967">
    <property type="entry name" value="MoaC"/>
    <property type="match status" value="1"/>
</dbReference>
<evidence type="ECO:0000256" key="5">
    <source>
        <dbReference type="ARBA" id="ARBA00023239"/>
    </source>
</evidence>
<dbReference type="OrthoDB" id="9794429at2"/>
<dbReference type="HAMAP" id="MF_01224_B">
    <property type="entry name" value="MoaC_B"/>
    <property type="match status" value="1"/>
</dbReference>
<feature type="binding site" evidence="6">
    <location>
        <begin position="83"/>
        <end position="85"/>
    </location>
    <ligand>
        <name>substrate</name>
    </ligand>
</feature>
<dbReference type="NCBIfam" id="NF006870">
    <property type="entry name" value="PRK09364.1"/>
    <property type="match status" value="1"/>
</dbReference>
<accession>A0A2U3DBN2</accession>
<comment type="similarity">
    <text evidence="6">Belongs to the MoaC family.</text>
</comment>
<keyword evidence="5 6" id="KW-0456">Lyase</keyword>
<dbReference type="AlphaFoldDB" id="A0A2U3DBN2"/>
<dbReference type="SUPFAM" id="SSF55040">
    <property type="entry name" value="Molybdenum cofactor biosynthesis protein C, MoaC"/>
    <property type="match status" value="1"/>
</dbReference>
<dbReference type="InterPro" id="IPR047594">
    <property type="entry name" value="MoaC_bact/euk"/>
</dbReference>
<dbReference type="EC" id="4.6.1.17" evidence="3 6"/>
<dbReference type="Gene3D" id="3.30.70.640">
    <property type="entry name" value="Molybdopterin cofactor biosynthesis C (MoaC) domain"/>
    <property type="match status" value="1"/>
</dbReference>
<evidence type="ECO:0000256" key="1">
    <source>
        <dbReference type="ARBA" id="ARBA00001637"/>
    </source>
</evidence>
<dbReference type="InterPro" id="IPR050105">
    <property type="entry name" value="MoCo_biosynth_MoaA/MoaC"/>
</dbReference>
<evidence type="ECO:0000256" key="4">
    <source>
        <dbReference type="ARBA" id="ARBA00023150"/>
    </source>
</evidence>
<comment type="catalytic activity">
    <reaction evidence="1 6">
        <text>(8S)-3',8-cyclo-7,8-dihydroguanosine 5'-triphosphate = cyclic pyranopterin phosphate + diphosphate</text>
        <dbReference type="Rhea" id="RHEA:49580"/>
        <dbReference type="ChEBI" id="CHEBI:33019"/>
        <dbReference type="ChEBI" id="CHEBI:59648"/>
        <dbReference type="ChEBI" id="CHEBI:131766"/>
        <dbReference type="EC" id="4.6.1.17"/>
    </reaction>
</comment>
<keyword evidence="4 6" id="KW-0501">Molybdenum cofactor biosynthesis</keyword>
<reference evidence="8 9" key="1">
    <citation type="submission" date="2016-11" db="EMBL/GenBank/DDBJ databases">
        <title>Comparative genomics of Acidibacillus ferroxidans species.</title>
        <authorList>
            <person name="Oliveira G."/>
            <person name="Nunes G."/>
            <person name="Oliveira R."/>
            <person name="Araujo F."/>
            <person name="Salim A."/>
            <person name="Scholte L."/>
            <person name="Morais D."/>
            <person name="Nancucheo I."/>
            <person name="Johnson D.B."/>
            <person name="Grail B."/>
            <person name="Bittencourt J."/>
            <person name="Valadares R."/>
        </authorList>
    </citation>
    <scope>NUCLEOTIDE SEQUENCE [LARGE SCALE GENOMIC DNA]</scope>
    <source>
        <strain evidence="8 9">Y002</strain>
    </source>
</reference>
<evidence type="ECO:0000256" key="3">
    <source>
        <dbReference type="ARBA" id="ARBA00012575"/>
    </source>
</evidence>
<dbReference type="UniPathway" id="UPA00344"/>
<evidence type="ECO:0000256" key="6">
    <source>
        <dbReference type="HAMAP-Rule" id="MF_01224"/>
    </source>
</evidence>
<dbReference type="GO" id="GO:0006777">
    <property type="term" value="P:Mo-molybdopterin cofactor biosynthetic process"/>
    <property type="evidence" value="ECO:0007669"/>
    <property type="project" value="UniProtKB-UniRule"/>
</dbReference>
<dbReference type="EMBL" id="MPDK01000002">
    <property type="protein sequence ID" value="PWI58683.1"/>
    <property type="molecule type" value="Genomic_DNA"/>
</dbReference>
<dbReference type="PANTHER" id="PTHR22960:SF29">
    <property type="entry name" value="CYCLIC PYRANOPTERIN MONOPHOSPHATE SYNTHASE"/>
    <property type="match status" value="1"/>
</dbReference>
<comment type="caution">
    <text evidence="8">The sequence shown here is derived from an EMBL/GenBank/DDBJ whole genome shotgun (WGS) entry which is preliminary data.</text>
</comment>
<feature type="domain" description="Molybdopterin cofactor biosynthesis C (MoaC)" evidence="7">
    <location>
        <begin position="23"/>
        <end position="157"/>
    </location>
</feature>
<evidence type="ECO:0000259" key="7">
    <source>
        <dbReference type="Pfam" id="PF01967"/>
    </source>
</evidence>
<feature type="active site" evidence="6">
    <location>
        <position position="135"/>
    </location>
</feature>
<protein>
    <recommendedName>
        <fullName evidence="3 6">Cyclic pyranopterin monophosphate synthase</fullName>
        <ecNumber evidence="3 6">4.6.1.17</ecNumber>
    </recommendedName>
    <alternativeName>
        <fullName evidence="6">Molybdenum cofactor biosynthesis protein C</fullName>
    </alternativeName>
</protein>
<evidence type="ECO:0000256" key="2">
    <source>
        <dbReference type="ARBA" id="ARBA00005046"/>
    </source>
</evidence>
<name>A0A2U3DBN2_SULT2</name>
<evidence type="ECO:0000313" key="9">
    <source>
        <dbReference type="Proteomes" id="UP000245380"/>
    </source>
</evidence>
<dbReference type="PANTHER" id="PTHR22960">
    <property type="entry name" value="MOLYBDOPTERIN COFACTOR SYNTHESIS PROTEIN A"/>
    <property type="match status" value="1"/>
</dbReference>
<keyword evidence="9" id="KW-1185">Reference proteome</keyword>
<dbReference type="NCBIfam" id="TIGR00581">
    <property type="entry name" value="moaC"/>
    <property type="match status" value="1"/>
</dbReference>
<dbReference type="InterPro" id="IPR023045">
    <property type="entry name" value="MoaC"/>
</dbReference>
<proteinExistence type="inferred from homology"/>
<dbReference type="CDD" id="cd01420">
    <property type="entry name" value="MoaC_PE"/>
    <property type="match status" value="1"/>
</dbReference>
<dbReference type="Proteomes" id="UP000245380">
    <property type="component" value="Unassembled WGS sequence"/>
</dbReference>
<comment type="subunit">
    <text evidence="6">Homohexamer; trimer of dimers.</text>
</comment>
<organism evidence="8 9">
    <name type="scientific">Sulfoacidibacillus thermotolerans</name>
    <name type="common">Acidibacillus sulfuroxidans</name>
    <dbReference type="NCBI Taxonomy" id="1765684"/>
    <lineage>
        <taxon>Bacteria</taxon>
        <taxon>Bacillati</taxon>
        <taxon>Bacillota</taxon>
        <taxon>Bacilli</taxon>
        <taxon>Bacillales</taxon>
        <taxon>Alicyclobacillaceae</taxon>
        <taxon>Sulfoacidibacillus</taxon>
    </lineage>
</organism>
<dbReference type="InterPro" id="IPR002820">
    <property type="entry name" value="Mopterin_CF_biosynth-C_dom"/>
</dbReference>
<comment type="function">
    <text evidence="6">Catalyzes the conversion of (8S)-3',8-cyclo-7,8-dihydroguanosine 5'-triphosphate to cyclic pyranopterin monophosphate (cPMP).</text>
</comment>
<dbReference type="InterPro" id="IPR036522">
    <property type="entry name" value="MoaC_sf"/>
</dbReference>
<gene>
    <name evidence="6" type="primary">moaC</name>
    <name evidence="8" type="ORF">BM613_00875</name>
</gene>
<dbReference type="RefSeq" id="WP_109429276.1">
    <property type="nucleotide sequence ID" value="NZ_MPDK01000002.1"/>
</dbReference>
<dbReference type="GO" id="GO:0061799">
    <property type="term" value="F:cyclic pyranopterin monophosphate synthase activity"/>
    <property type="evidence" value="ECO:0007669"/>
    <property type="project" value="UniProtKB-UniRule"/>
</dbReference>
<evidence type="ECO:0000313" key="8">
    <source>
        <dbReference type="EMBL" id="PWI58683.1"/>
    </source>
</evidence>
<comment type="pathway">
    <text evidence="2 6">Cofactor biosynthesis; molybdopterin biosynthesis.</text>
</comment>
<feature type="binding site" evidence="6">
    <location>
        <begin position="120"/>
        <end position="121"/>
    </location>
    <ligand>
        <name>substrate</name>
    </ligand>
</feature>
<sequence>MNEKENNTNLQLTHINDQGRAHMVDVINKAPTERRAIARAEIEMSEATLVRIKEGGIKKGDVLAVAQVAGIMAAKKTSDMIPLCHPLPLTGVDLLFSFLDPTTLRIEAEVRTFGSTGVEMEALTAASISALTVYDMCKAIDRAMTIRFIGLMEKSGGQSGLFVRQSEE</sequence>